<reference evidence="5" key="1">
    <citation type="submission" date="2021-07" db="EMBL/GenBank/DDBJ databases">
        <authorList>
            <person name="Catto M.A."/>
            <person name="Jacobson A."/>
            <person name="Kennedy G."/>
            <person name="Labadie P."/>
            <person name="Hunt B.G."/>
            <person name="Srinivasan R."/>
        </authorList>
    </citation>
    <scope>NUCLEOTIDE SEQUENCE</scope>
    <source>
        <strain evidence="5">PL_HMW_Pooled</strain>
        <tissue evidence="5">Head</tissue>
    </source>
</reference>
<dbReference type="GO" id="GO:0005615">
    <property type="term" value="C:extracellular space"/>
    <property type="evidence" value="ECO:0007669"/>
    <property type="project" value="TreeGrafter"/>
</dbReference>
<evidence type="ECO:0000256" key="3">
    <source>
        <dbReference type="ARBA" id="ARBA00060902"/>
    </source>
</evidence>
<dbReference type="FunFam" id="3.15.10.30:FF:000001">
    <property type="entry name" value="Takeout-like protein 1"/>
    <property type="match status" value="1"/>
</dbReference>
<organism evidence="5 6">
    <name type="scientific">Frankliniella fusca</name>
    <dbReference type="NCBI Taxonomy" id="407009"/>
    <lineage>
        <taxon>Eukaryota</taxon>
        <taxon>Metazoa</taxon>
        <taxon>Ecdysozoa</taxon>
        <taxon>Arthropoda</taxon>
        <taxon>Hexapoda</taxon>
        <taxon>Insecta</taxon>
        <taxon>Pterygota</taxon>
        <taxon>Neoptera</taxon>
        <taxon>Paraneoptera</taxon>
        <taxon>Thysanoptera</taxon>
        <taxon>Terebrantia</taxon>
        <taxon>Thripoidea</taxon>
        <taxon>Thripidae</taxon>
        <taxon>Frankliniella</taxon>
    </lineage>
</organism>
<dbReference type="EMBL" id="JAHWGI010000485">
    <property type="protein sequence ID" value="KAK3916066.1"/>
    <property type="molecule type" value="Genomic_DNA"/>
</dbReference>
<dbReference type="PANTHER" id="PTHR11008:SF32">
    <property type="entry name" value="CIRCADIAN CLOCK-CONTROLLED PROTEIN DAYWAKE-RELATED"/>
    <property type="match status" value="1"/>
</dbReference>
<evidence type="ECO:0000313" key="6">
    <source>
        <dbReference type="Proteomes" id="UP001219518"/>
    </source>
</evidence>
<keyword evidence="1 4" id="KW-0732">Signal</keyword>
<feature type="signal peptide" evidence="4">
    <location>
        <begin position="1"/>
        <end position="17"/>
    </location>
</feature>
<dbReference type="InterPro" id="IPR010562">
    <property type="entry name" value="Haemolymph_juvenile_hormone-bd"/>
</dbReference>
<gene>
    <name evidence="5" type="ORF">KUF71_025324</name>
</gene>
<dbReference type="SMART" id="SM00700">
    <property type="entry name" value="JHBP"/>
    <property type="match status" value="1"/>
</dbReference>
<evidence type="ECO:0000256" key="2">
    <source>
        <dbReference type="ARBA" id="ARBA00023108"/>
    </source>
</evidence>
<protein>
    <submittedName>
        <fullName evidence="5">Protein takeout</fullName>
    </submittedName>
</protein>
<dbReference type="GO" id="GO:0007623">
    <property type="term" value="P:circadian rhythm"/>
    <property type="evidence" value="ECO:0007669"/>
    <property type="project" value="UniProtKB-ARBA"/>
</dbReference>
<dbReference type="Gene3D" id="3.15.10.30">
    <property type="entry name" value="Haemolymph juvenile hormone binding protein"/>
    <property type="match status" value="1"/>
</dbReference>
<evidence type="ECO:0000256" key="1">
    <source>
        <dbReference type="ARBA" id="ARBA00022729"/>
    </source>
</evidence>
<dbReference type="InterPro" id="IPR038606">
    <property type="entry name" value="To_sf"/>
</dbReference>
<feature type="chain" id="PRO_5041951692" evidence="4">
    <location>
        <begin position="18"/>
        <end position="246"/>
    </location>
</feature>
<comment type="similarity">
    <text evidence="3">Belongs to the TO family.</text>
</comment>
<evidence type="ECO:0000313" key="5">
    <source>
        <dbReference type="EMBL" id="KAK3916066.1"/>
    </source>
</evidence>
<keyword evidence="6" id="KW-1185">Reference proteome</keyword>
<name>A0AAE1H8A9_9NEOP</name>
<accession>A0AAE1H8A9</accession>
<dbReference type="AlphaFoldDB" id="A0AAE1H8A9"/>
<dbReference type="Proteomes" id="UP001219518">
    <property type="component" value="Unassembled WGS sequence"/>
</dbReference>
<reference evidence="5" key="2">
    <citation type="journal article" date="2023" name="BMC Genomics">
        <title>Pest status, molecular evolution, and epigenetic factors derived from the genome assembly of Frankliniella fusca, a thysanopteran phytovirus vector.</title>
        <authorList>
            <person name="Catto M.A."/>
            <person name="Labadie P.E."/>
            <person name="Jacobson A.L."/>
            <person name="Kennedy G.G."/>
            <person name="Srinivasan R."/>
            <person name="Hunt B.G."/>
        </authorList>
    </citation>
    <scope>NUCLEOTIDE SEQUENCE</scope>
    <source>
        <strain evidence="5">PL_HMW_Pooled</strain>
    </source>
</reference>
<proteinExistence type="inferred from homology"/>
<evidence type="ECO:0000256" key="4">
    <source>
        <dbReference type="SAM" id="SignalP"/>
    </source>
</evidence>
<dbReference type="PANTHER" id="PTHR11008">
    <property type="entry name" value="PROTEIN TAKEOUT-LIKE PROTEIN"/>
    <property type="match status" value="1"/>
</dbReference>
<sequence length="246" mass="27083">MFAHALLLLALSGLSLAAKLPADYTTCHVNDVEFNTCLAGAIKGAINKLKDGDKALGLPSIGPLIVDDMTLDLGSGPITLVLNAQNLSIAGLEATTVESAELDTKKHVLTVRAHTPHLRLDFQYRASGKILVIAVKGDGPAFFEFDDVSTTHVISAEPVERKGKTYWKISDYGLDIAPKEMRCHFHELLKGNKQVSEQVNGFLNSDWKLFYKQIQGPAQDAFRAMFKQMAARVFDRIPINEIYQDI</sequence>
<comment type="caution">
    <text evidence="5">The sequence shown here is derived from an EMBL/GenBank/DDBJ whole genome shotgun (WGS) entry which is preliminary data.</text>
</comment>
<dbReference type="Pfam" id="PF06585">
    <property type="entry name" value="JHBP"/>
    <property type="match status" value="1"/>
</dbReference>
<keyword evidence="2" id="KW-0090">Biological rhythms</keyword>